<feature type="transmembrane region" description="Helical" evidence="1">
    <location>
        <begin position="292"/>
        <end position="310"/>
    </location>
</feature>
<feature type="transmembrane region" description="Helical" evidence="1">
    <location>
        <begin position="46"/>
        <end position="70"/>
    </location>
</feature>
<dbReference type="InterPro" id="IPR052529">
    <property type="entry name" value="Bact_Transport_Assoc"/>
</dbReference>
<feature type="transmembrane region" description="Helical" evidence="1">
    <location>
        <begin position="216"/>
        <end position="236"/>
    </location>
</feature>
<feature type="transmembrane region" description="Helical" evidence="1">
    <location>
        <begin position="135"/>
        <end position="153"/>
    </location>
</feature>
<keyword evidence="1" id="KW-0472">Membrane</keyword>
<evidence type="ECO:0000256" key="1">
    <source>
        <dbReference type="SAM" id="Phobius"/>
    </source>
</evidence>
<dbReference type="OrthoDB" id="4966979at2"/>
<feature type="transmembrane region" description="Helical" evidence="1">
    <location>
        <begin position="349"/>
        <end position="366"/>
    </location>
</feature>
<keyword evidence="1" id="KW-1133">Transmembrane helix</keyword>
<organism evidence="3 4">
    <name type="scientific">Pseudonocardia endophytica</name>
    <dbReference type="NCBI Taxonomy" id="401976"/>
    <lineage>
        <taxon>Bacteria</taxon>
        <taxon>Bacillati</taxon>
        <taxon>Actinomycetota</taxon>
        <taxon>Actinomycetes</taxon>
        <taxon>Pseudonocardiales</taxon>
        <taxon>Pseudonocardiaceae</taxon>
        <taxon>Pseudonocardia</taxon>
    </lineage>
</organism>
<evidence type="ECO:0000259" key="2">
    <source>
        <dbReference type="Pfam" id="PF07786"/>
    </source>
</evidence>
<dbReference type="PANTHER" id="PTHR30590">
    <property type="entry name" value="INNER MEMBRANE PROTEIN"/>
    <property type="match status" value="1"/>
</dbReference>
<evidence type="ECO:0000313" key="4">
    <source>
        <dbReference type="Proteomes" id="UP000295560"/>
    </source>
</evidence>
<dbReference type="AlphaFoldDB" id="A0A4R1HTJ8"/>
<sequence length="406" mass="42335">MIASASTNRPSRLAGIDIARGVALLGMIAAHALLMTTDDGVTNPVYYIVGGRAAALFAVLAGVAIAFMTGRAPVRDRPDRRAAAATLLTRAGLLLLIGFALGGWTDSDIASVILAYYAVMFALAVPLVRLSARALTGTAAAVVVAMPVLSHLLRSVLPEGISGNPSFADAVQHPAGLLEQLTLTGTYPALPWMAYLSVGIAVGRLRLDAVRTATRLLAGGVALAVVATGASLLLLLPGGGMDAIGRVTPPENLSDYASLWDYVYTDPSGTSPTTTWWWLTAVSPHSGTPFDLLVTIGSALAVIGAAVLLGRTVLRSVLSPLAAAGSMTLTIYTASILFMNSPLDDFDPWPGYLVQVVVALVLGHVWRRFVGRGPLESVVTAVTHRARDAARGPAADRFTIHPMTRS</sequence>
<feature type="transmembrane region" description="Helical" evidence="1">
    <location>
        <begin position="189"/>
        <end position="207"/>
    </location>
</feature>
<accession>A0A4R1HTJ8</accession>
<proteinExistence type="predicted"/>
<evidence type="ECO:0000313" key="3">
    <source>
        <dbReference type="EMBL" id="TCK24653.1"/>
    </source>
</evidence>
<reference evidence="3 4" key="1">
    <citation type="submission" date="2019-03" db="EMBL/GenBank/DDBJ databases">
        <title>Sequencing the genomes of 1000 actinobacteria strains.</title>
        <authorList>
            <person name="Klenk H.-P."/>
        </authorList>
    </citation>
    <scope>NUCLEOTIDE SEQUENCE [LARGE SCALE GENOMIC DNA]</scope>
    <source>
        <strain evidence="3 4">DSM 44969</strain>
    </source>
</reference>
<feature type="transmembrane region" description="Helical" evidence="1">
    <location>
        <begin position="317"/>
        <end position="337"/>
    </location>
</feature>
<comment type="caution">
    <text evidence="3">The sequence shown here is derived from an EMBL/GenBank/DDBJ whole genome shotgun (WGS) entry which is preliminary data.</text>
</comment>
<dbReference type="RefSeq" id="WP_132421079.1">
    <property type="nucleotide sequence ID" value="NZ_SMFZ01000001.1"/>
</dbReference>
<dbReference type="Pfam" id="PF07786">
    <property type="entry name" value="HGSNAT_cat"/>
    <property type="match status" value="1"/>
</dbReference>
<feature type="transmembrane region" description="Helical" evidence="1">
    <location>
        <begin position="82"/>
        <end position="103"/>
    </location>
</feature>
<dbReference type="PANTHER" id="PTHR30590:SF2">
    <property type="entry name" value="INNER MEMBRANE PROTEIN"/>
    <property type="match status" value="1"/>
</dbReference>
<dbReference type="EMBL" id="SMFZ01000001">
    <property type="protein sequence ID" value="TCK24653.1"/>
    <property type="molecule type" value="Genomic_DNA"/>
</dbReference>
<feature type="domain" description="Heparan-alpha-glucosaminide N-acetyltransferase catalytic" evidence="2">
    <location>
        <begin position="12"/>
        <end position="214"/>
    </location>
</feature>
<gene>
    <name evidence="3" type="ORF">EV378_0435</name>
</gene>
<name>A0A4R1HTJ8_PSEEN</name>
<protein>
    <submittedName>
        <fullName evidence="3">Putative membrane protein YeiB</fullName>
    </submittedName>
</protein>
<dbReference type="Proteomes" id="UP000295560">
    <property type="component" value="Unassembled WGS sequence"/>
</dbReference>
<feature type="transmembrane region" description="Helical" evidence="1">
    <location>
        <begin position="109"/>
        <end position="128"/>
    </location>
</feature>
<keyword evidence="4" id="KW-1185">Reference proteome</keyword>
<dbReference type="InterPro" id="IPR012429">
    <property type="entry name" value="HGSNAT_cat"/>
</dbReference>
<keyword evidence="1" id="KW-0812">Transmembrane</keyword>
<feature type="transmembrane region" description="Helical" evidence="1">
    <location>
        <begin position="12"/>
        <end position="34"/>
    </location>
</feature>